<organism evidence="2 3">
    <name type="scientific">Mesomycoplasma molare</name>
    <dbReference type="NCBI Taxonomy" id="171288"/>
    <lineage>
        <taxon>Bacteria</taxon>
        <taxon>Bacillati</taxon>
        <taxon>Mycoplasmatota</taxon>
        <taxon>Mycoplasmoidales</taxon>
        <taxon>Metamycoplasmataceae</taxon>
        <taxon>Mesomycoplasma</taxon>
    </lineage>
</organism>
<dbReference type="RefSeq" id="WP_156925604.1">
    <property type="nucleotide sequence ID" value="NZ_CP103423.1"/>
</dbReference>
<evidence type="ECO:0000256" key="1">
    <source>
        <dbReference type="SAM" id="Coils"/>
    </source>
</evidence>
<feature type="coiled-coil region" evidence="1">
    <location>
        <begin position="137"/>
        <end position="164"/>
    </location>
</feature>
<protein>
    <submittedName>
        <fullName evidence="2">Uncharacterized protein</fullName>
    </submittedName>
</protein>
<name>A0ABY5TXU3_9BACT</name>
<evidence type="ECO:0000313" key="3">
    <source>
        <dbReference type="Proteomes" id="UP001058364"/>
    </source>
</evidence>
<keyword evidence="3" id="KW-1185">Reference proteome</keyword>
<keyword evidence="1" id="KW-0175">Coiled coil</keyword>
<evidence type="ECO:0000313" key="2">
    <source>
        <dbReference type="EMBL" id="UWD34058.1"/>
    </source>
</evidence>
<dbReference type="Proteomes" id="UP001058364">
    <property type="component" value="Chromosome"/>
</dbReference>
<reference evidence="2" key="1">
    <citation type="submission" date="2022-08" db="EMBL/GenBank/DDBJ databases">
        <title>Complete genome sequence of Mycoplasma molare type strain H 542.</title>
        <authorList>
            <person name="Spergser J."/>
        </authorList>
    </citation>
    <scope>NUCLEOTIDE SEQUENCE</scope>
    <source>
        <strain evidence="2">H 542</strain>
    </source>
</reference>
<dbReference type="EMBL" id="CP103423">
    <property type="protein sequence ID" value="UWD34058.1"/>
    <property type="molecule type" value="Genomic_DNA"/>
</dbReference>
<sequence length="165" mass="19601">MHRMNRINSRNYKEPFLLIKVKEQNAMGMLSKKHYYSKLIYASIIQDNNQTIQGETRSDNEKLSIKFLKTDFAININDMVYRNKKIYIINSIDSDQFNKQEQKVIATFLSNYEEDNDLKEYIDGIENDALNKDFKVLNLMQATLEKHEQLIKELQDEIKELKNGR</sequence>
<accession>A0ABY5TXU3</accession>
<gene>
    <name evidence="2" type="ORF">NX772_03050</name>
</gene>
<proteinExistence type="predicted"/>